<keyword evidence="1" id="KW-0472">Membrane</keyword>
<feature type="transmembrane region" description="Helical" evidence="1">
    <location>
        <begin position="99"/>
        <end position="123"/>
    </location>
</feature>
<accession>A0AAV2DY71</accession>
<evidence type="ECO:0000313" key="2">
    <source>
        <dbReference type="EMBL" id="CAL1378559.1"/>
    </source>
</evidence>
<keyword evidence="1" id="KW-0812">Transmembrane</keyword>
<keyword evidence="1" id="KW-1133">Transmembrane helix</keyword>
<proteinExistence type="predicted"/>
<protein>
    <submittedName>
        <fullName evidence="2">Uncharacterized protein</fullName>
    </submittedName>
</protein>
<organism evidence="2 3">
    <name type="scientific">Linum trigynum</name>
    <dbReference type="NCBI Taxonomy" id="586398"/>
    <lineage>
        <taxon>Eukaryota</taxon>
        <taxon>Viridiplantae</taxon>
        <taxon>Streptophyta</taxon>
        <taxon>Embryophyta</taxon>
        <taxon>Tracheophyta</taxon>
        <taxon>Spermatophyta</taxon>
        <taxon>Magnoliopsida</taxon>
        <taxon>eudicotyledons</taxon>
        <taxon>Gunneridae</taxon>
        <taxon>Pentapetalae</taxon>
        <taxon>rosids</taxon>
        <taxon>fabids</taxon>
        <taxon>Malpighiales</taxon>
        <taxon>Linaceae</taxon>
        <taxon>Linum</taxon>
    </lineage>
</organism>
<dbReference type="Proteomes" id="UP001497516">
    <property type="component" value="Chromosome 3"/>
</dbReference>
<sequence>MQKKNPYLWQMQWSEQWAKLPSTPLEPDDEHQWVLETRSSQKPRQSWHMPHQYQNPTRAARLATATTSERGTVSNHVTFMLAVVTHILFARTVCNQMTLLVTVIAGILLLTVILNMTGFFAIMTNDLTLHSMMKLRFPSMNRKGSMRITGMNIELGLTPKTSFLTKELPKYLIHSLHIAMQKRCLNPFEIGSQIHQQTHILHARMITDDVSQRRTS</sequence>
<dbReference type="EMBL" id="OZ034816">
    <property type="protein sequence ID" value="CAL1378559.1"/>
    <property type="molecule type" value="Genomic_DNA"/>
</dbReference>
<keyword evidence="3" id="KW-1185">Reference proteome</keyword>
<gene>
    <name evidence="2" type="ORF">LTRI10_LOCUS20133</name>
</gene>
<feature type="transmembrane region" description="Helical" evidence="1">
    <location>
        <begin position="77"/>
        <end position="93"/>
    </location>
</feature>
<dbReference type="AlphaFoldDB" id="A0AAV2DY71"/>
<name>A0AAV2DY71_9ROSI</name>
<evidence type="ECO:0000256" key="1">
    <source>
        <dbReference type="SAM" id="Phobius"/>
    </source>
</evidence>
<evidence type="ECO:0000313" key="3">
    <source>
        <dbReference type="Proteomes" id="UP001497516"/>
    </source>
</evidence>
<reference evidence="2 3" key="1">
    <citation type="submission" date="2024-04" db="EMBL/GenBank/DDBJ databases">
        <authorList>
            <person name="Fracassetti M."/>
        </authorList>
    </citation>
    <scope>NUCLEOTIDE SEQUENCE [LARGE SCALE GENOMIC DNA]</scope>
</reference>